<dbReference type="PROSITE" id="PS50801">
    <property type="entry name" value="STAS"/>
    <property type="match status" value="1"/>
</dbReference>
<keyword evidence="8" id="KW-1185">Reference proteome</keyword>
<evidence type="ECO:0000313" key="7">
    <source>
        <dbReference type="EMBL" id="MFK2905033.1"/>
    </source>
</evidence>
<keyword evidence="2 5" id="KW-0812">Transmembrane</keyword>
<name>A0ABW8JVY9_9GAMM</name>
<proteinExistence type="predicted"/>
<evidence type="ECO:0000313" key="8">
    <source>
        <dbReference type="Proteomes" id="UP001620460"/>
    </source>
</evidence>
<dbReference type="PANTHER" id="PTHR43310:SF1">
    <property type="entry name" value="SULFATE TRANSPORTER YBAR-RELATED"/>
    <property type="match status" value="1"/>
</dbReference>
<dbReference type="PANTHER" id="PTHR43310">
    <property type="entry name" value="SULFATE TRANSPORTER YBAR-RELATED"/>
    <property type="match status" value="1"/>
</dbReference>
<dbReference type="Pfam" id="PF01740">
    <property type="entry name" value="STAS"/>
    <property type="match status" value="1"/>
</dbReference>
<dbReference type="Proteomes" id="UP001620460">
    <property type="component" value="Unassembled WGS sequence"/>
</dbReference>
<dbReference type="EMBL" id="JADIKM010000003">
    <property type="protein sequence ID" value="MFK2905033.1"/>
    <property type="molecule type" value="Genomic_DNA"/>
</dbReference>
<dbReference type="InterPro" id="IPR036513">
    <property type="entry name" value="STAS_dom_sf"/>
</dbReference>
<evidence type="ECO:0000256" key="1">
    <source>
        <dbReference type="ARBA" id="ARBA00004141"/>
    </source>
</evidence>
<dbReference type="SUPFAM" id="SSF52091">
    <property type="entry name" value="SpoIIaa-like"/>
    <property type="match status" value="1"/>
</dbReference>
<feature type="transmembrane region" description="Helical" evidence="5">
    <location>
        <begin position="350"/>
        <end position="380"/>
    </location>
</feature>
<dbReference type="InterPro" id="IPR052706">
    <property type="entry name" value="Membrane-Transporter-like"/>
</dbReference>
<organism evidence="7 8">
    <name type="scientific">Dyella ginsengisoli</name>
    <dbReference type="NCBI Taxonomy" id="363848"/>
    <lineage>
        <taxon>Bacteria</taxon>
        <taxon>Pseudomonadati</taxon>
        <taxon>Pseudomonadota</taxon>
        <taxon>Gammaproteobacteria</taxon>
        <taxon>Lysobacterales</taxon>
        <taxon>Rhodanobacteraceae</taxon>
        <taxon>Dyella</taxon>
    </lineage>
</organism>
<comment type="caution">
    <text evidence="7">The sequence shown here is derived from an EMBL/GenBank/DDBJ whole genome shotgun (WGS) entry which is preliminary data.</text>
</comment>
<dbReference type="InterPro" id="IPR002645">
    <property type="entry name" value="STAS_dom"/>
</dbReference>
<evidence type="ECO:0000256" key="4">
    <source>
        <dbReference type="ARBA" id="ARBA00023136"/>
    </source>
</evidence>
<feature type="transmembrane region" description="Helical" evidence="5">
    <location>
        <begin position="168"/>
        <end position="189"/>
    </location>
</feature>
<evidence type="ECO:0000256" key="5">
    <source>
        <dbReference type="SAM" id="Phobius"/>
    </source>
</evidence>
<feature type="transmembrane region" description="Helical" evidence="5">
    <location>
        <begin position="315"/>
        <end position="338"/>
    </location>
</feature>
<feature type="transmembrane region" description="Helical" evidence="5">
    <location>
        <begin position="86"/>
        <end position="107"/>
    </location>
</feature>
<feature type="domain" description="STAS" evidence="6">
    <location>
        <begin position="403"/>
        <end position="493"/>
    </location>
</feature>
<keyword evidence="3 5" id="KW-1133">Transmembrane helix</keyword>
<evidence type="ECO:0000256" key="3">
    <source>
        <dbReference type="ARBA" id="ARBA00022989"/>
    </source>
</evidence>
<protein>
    <submittedName>
        <fullName evidence="7">SulP family inorganic anion transporter</fullName>
    </submittedName>
</protein>
<dbReference type="Gene3D" id="3.30.750.24">
    <property type="entry name" value="STAS domain"/>
    <property type="match status" value="1"/>
</dbReference>
<evidence type="ECO:0000256" key="2">
    <source>
        <dbReference type="ARBA" id="ARBA00022692"/>
    </source>
</evidence>
<feature type="transmembrane region" description="Helical" evidence="5">
    <location>
        <begin position="262"/>
        <end position="283"/>
    </location>
</feature>
<dbReference type="CDD" id="cd07042">
    <property type="entry name" value="STAS_SulP_like_sulfate_transporter"/>
    <property type="match status" value="1"/>
</dbReference>
<feature type="transmembrane region" description="Helical" evidence="5">
    <location>
        <begin position="18"/>
        <end position="38"/>
    </location>
</feature>
<feature type="transmembrane region" description="Helical" evidence="5">
    <location>
        <begin position="220"/>
        <end position="242"/>
    </location>
</feature>
<feature type="transmembrane region" description="Helical" evidence="5">
    <location>
        <begin position="143"/>
        <end position="161"/>
    </location>
</feature>
<dbReference type="InterPro" id="IPR011547">
    <property type="entry name" value="SLC26A/SulP_dom"/>
</dbReference>
<evidence type="ECO:0000259" key="6">
    <source>
        <dbReference type="PROSITE" id="PS50801"/>
    </source>
</evidence>
<feature type="transmembrane region" description="Helical" evidence="5">
    <location>
        <begin position="45"/>
        <end position="66"/>
    </location>
</feature>
<accession>A0ABW8JVY9</accession>
<gene>
    <name evidence="7" type="ORF">ISP17_13810</name>
</gene>
<feature type="transmembrane region" description="Helical" evidence="5">
    <location>
        <begin position="289"/>
        <end position="308"/>
    </location>
</feature>
<reference evidence="7 8" key="1">
    <citation type="submission" date="2020-10" db="EMBL/GenBank/DDBJ databases">
        <title>Phylogeny of dyella-like bacteria.</title>
        <authorList>
            <person name="Fu J."/>
        </authorList>
    </citation>
    <scope>NUCLEOTIDE SEQUENCE [LARGE SCALE GENOMIC DNA]</scope>
    <source>
        <strain evidence="7 8">Gsoil3046</strain>
    </source>
</reference>
<dbReference type="Pfam" id="PF00916">
    <property type="entry name" value="Sulfate_transp"/>
    <property type="match status" value="2"/>
</dbReference>
<comment type="subcellular location">
    <subcellularLocation>
        <location evidence="1">Membrane</location>
        <topology evidence="1">Multi-pass membrane protein</topology>
    </subcellularLocation>
</comment>
<keyword evidence="4 5" id="KW-0472">Membrane</keyword>
<sequence>MHLQNLRKEWFSNVRADVLAGTVVALALIPEAIAFSIVAGVDPKVGLYASFCIAVTVAIVGGRPGMISAATGAMALLMVTLVRDHGLQYLMAATLLTGAFQILAGVFKLGALMRFVSKSVVTGFVNALAILIFMAQLPELIGAPWQVYALVVAGLAIIYGVPRFTRVIPSPLICIVVLTIFTVLAGVHVRTVGDMGTLPDSLPTFLFPQVPFNLETLRIVLPYSLPMAVVGLLESMMTAAIVDEFTDTSSNKSRECIGQGTANIVSGLFGGMAGCAMIGQSVINVKSGGRGRLSTLCAGIFLLILVVFARPWVSLIPMGALVAVMIMVSIGTFSWSSVKNLRTHPKSSSVVMVATVVVVVGTHDLAKGVMVGVLLSALFFARKVGRVLHVGSALSADERIREYRVTGQVFFASAESFIAGFDFREALDGVRIDVSRAHFWDLTAVTALDKVVLKFRREGTDVVVHGLNEASATLVDRLGVHDKPDAVEQLMGH</sequence>
<feature type="transmembrane region" description="Helical" evidence="5">
    <location>
        <begin position="119"/>
        <end position="137"/>
    </location>
</feature>
<dbReference type="RefSeq" id="WP_404634097.1">
    <property type="nucleotide sequence ID" value="NZ_JADIKM010000003.1"/>
</dbReference>